<proteinExistence type="predicted"/>
<dbReference type="SUPFAM" id="SSF55166">
    <property type="entry name" value="Hedgehog/DD-peptidase"/>
    <property type="match status" value="1"/>
</dbReference>
<protein>
    <recommendedName>
        <fullName evidence="3">Peptidase M15B domain-containing protein</fullName>
    </recommendedName>
</protein>
<reference evidence="2" key="1">
    <citation type="journal article" date="2019" name="Int. J. Syst. Evol. Microbiol.">
        <title>The Global Catalogue of Microorganisms (GCM) 10K type strain sequencing project: providing services to taxonomists for standard genome sequencing and annotation.</title>
        <authorList>
            <consortium name="The Broad Institute Genomics Platform"/>
            <consortium name="The Broad Institute Genome Sequencing Center for Infectious Disease"/>
            <person name="Wu L."/>
            <person name="Ma J."/>
        </authorList>
    </citation>
    <scope>NUCLEOTIDE SEQUENCE [LARGE SCALE GENOMIC DNA]</scope>
    <source>
        <strain evidence="2">CGMCC 1.10759</strain>
    </source>
</reference>
<dbReference type="Proteomes" id="UP001595904">
    <property type="component" value="Unassembled WGS sequence"/>
</dbReference>
<comment type="caution">
    <text evidence="1">The sequence shown here is derived from an EMBL/GenBank/DDBJ whole genome shotgun (WGS) entry which is preliminary data.</text>
</comment>
<evidence type="ECO:0000313" key="1">
    <source>
        <dbReference type="EMBL" id="MFC4309962.1"/>
    </source>
</evidence>
<dbReference type="InterPro" id="IPR009045">
    <property type="entry name" value="Zn_M74/Hedgehog-like"/>
</dbReference>
<gene>
    <name evidence="1" type="ORF">ACFPN2_12800</name>
</gene>
<accession>A0ABV8SSJ7</accession>
<dbReference type="Gene3D" id="3.30.1380.10">
    <property type="match status" value="1"/>
</dbReference>
<keyword evidence="2" id="KW-1185">Reference proteome</keyword>
<evidence type="ECO:0000313" key="2">
    <source>
        <dbReference type="Proteomes" id="UP001595904"/>
    </source>
</evidence>
<evidence type="ECO:0008006" key="3">
    <source>
        <dbReference type="Google" id="ProtNLM"/>
    </source>
</evidence>
<dbReference type="RefSeq" id="WP_380597061.1">
    <property type="nucleotide sequence ID" value="NZ_JBHSDU010000003.1"/>
</dbReference>
<organism evidence="1 2">
    <name type="scientific">Steroidobacter flavus</name>
    <dbReference type="NCBI Taxonomy" id="1842136"/>
    <lineage>
        <taxon>Bacteria</taxon>
        <taxon>Pseudomonadati</taxon>
        <taxon>Pseudomonadota</taxon>
        <taxon>Gammaproteobacteria</taxon>
        <taxon>Steroidobacterales</taxon>
        <taxon>Steroidobacteraceae</taxon>
        <taxon>Steroidobacter</taxon>
    </lineage>
</organism>
<sequence length="255" mass="28839">MARRIGIIAIVALLLAPLRMALASTDDALDKYLQRIAVSLPEKTAWTLEHIEGTPRRLLAARAYLRAGDTLRSRWSWTTDEIQAHARSPEYRALLDETERVRKRFESQNPGYTLYANMEARSLELQISRFNTNKSVERVAASLHKQALTEIAKPAYESADQADAVERFKRFLADWRPPTAAPLAAPGISRHGQLRAIDFQIMKGAAIVAPTETATVKRNWDAPGWTKKLQTALEGSNFRGPLQSPYEPWHYEYDP</sequence>
<name>A0ABV8SSJ7_9GAMM</name>
<dbReference type="EMBL" id="JBHSDU010000003">
    <property type="protein sequence ID" value="MFC4309962.1"/>
    <property type="molecule type" value="Genomic_DNA"/>
</dbReference>